<dbReference type="AlphaFoldDB" id="X1GYE1"/>
<protein>
    <recommendedName>
        <fullName evidence="2">Radical SAM core domain-containing protein</fullName>
    </recommendedName>
</protein>
<sequence length="151" mass="17184">PCEIADLTSYDMICVTGGEPMLNVSRTLSIIRSIRDLRFRAGLDRQTIYLYTALFAEDAKWVLPWVDGIHFSLHDGADTPEIVGFHQMQDLLKGWSGSARLYIDPRVKTLLSLEPPVWSRIEVKPWLEDGKCPLPEDDLLVLTERAEEEKA</sequence>
<dbReference type="EMBL" id="BARU01033009">
    <property type="protein sequence ID" value="GAH62941.1"/>
    <property type="molecule type" value="Genomic_DNA"/>
</dbReference>
<evidence type="ECO:0000313" key="1">
    <source>
        <dbReference type="EMBL" id="GAH62941.1"/>
    </source>
</evidence>
<dbReference type="Gene3D" id="3.20.20.70">
    <property type="entry name" value="Aldolase class I"/>
    <property type="match status" value="1"/>
</dbReference>
<comment type="caution">
    <text evidence="1">The sequence shown here is derived from an EMBL/GenBank/DDBJ whole genome shotgun (WGS) entry which is preliminary data.</text>
</comment>
<organism evidence="1">
    <name type="scientific">marine sediment metagenome</name>
    <dbReference type="NCBI Taxonomy" id="412755"/>
    <lineage>
        <taxon>unclassified sequences</taxon>
        <taxon>metagenomes</taxon>
        <taxon>ecological metagenomes</taxon>
    </lineage>
</organism>
<dbReference type="InterPro" id="IPR013785">
    <property type="entry name" value="Aldolase_TIM"/>
</dbReference>
<proteinExistence type="predicted"/>
<reference evidence="1" key="1">
    <citation type="journal article" date="2014" name="Front. Microbiol.">
        <title>High frequency of phylogenetically diverse reductive dehalogenase-homologous genes in deep subseafloor sedimentary metagenomes.</title>
        <authorList>
            <person name="Kawai M."/>
            <person name="Futagami T."/>
            <person name="Toyoda A."/>
            <person name="Takaki Y."/>
            <person name="Nishi S."/>
            <person name="Hori S."/>
            <person name="Arai W."/>
            <person name="Tsubouchi T."/>
            <person name="Morono Y."/>
            <person name="Uchiyama I."/>
            <person name="Ito T."/>
            <person name="Fujiyama A."/>
            <person name="Inagaki F."/>
            <person name="Takami H."/>
        </authorList>
    </citation>
    <scope>NUCLEOTIDE SEQUENCE</scope>
    <source>
        <strain evidence="1">Expedition CK06-06</strain>
    </source>
</reference>
<evidence type="ECO:0008006" key="2">
    <source>
        <dbReference type="Google" id="ProtNLM"/>
    </source>
</evidence>
<name>X1GYE1_9ZZZZ</name>
<accession>X1GYE1</accession>
<feature type="non-terminal residue" evidence="1">
    <location>
        <position position="1"/>
    </location>
</feature>
<gene>
    <name evidence="1" type="ORF">S03H2_51978</name>
</gene>